<protein>
    <recommendedName>
        <fullName evidence="2">Capsule synthesis protein CapA domain-containing protein</fullName>
    </recommendedName>
</protein>
<dbReference type="SUPFAM" id="SSF56300">
    <property type="entry name" value="Metallo-dependent phosphatases"/>
    <property type="match status" value="1"/>
</dbReference>
<dbReference type="PANTHER" id="PTHR33393:SF13">
    <property type="entry name" value="PGA BIOSYNTHESIS PROTEIN CAPA"/>
    <property type="match status" value="1"/>
</dbReference>
<name>A0A0G0I1E8_9BACT</name>
<comment type="similarity">
    <text evidence="1">Belongs to the CapA family.</text>
</comment>
<gene>
    <name evidence="3" type="ORF">US67_C0033G0006</name>
</gene>
<dbReference type="Gene3D" id="3.60.21.10">
    <property type="match status" value="1"/>
</dbReference>
<dbReference type="PANTHER" id="PTHR33393">
    <property type="entry name" value="POLYGLUTAMINE SYNTHESIS ACCESSORY PROTEIN RV0574C-RELATED"/>
    <property type="match status" value="1"/>
</dbReference>
<dbReference type="SMART" id="SM00854">
    <property type="entry name" value="PGA_cap"/>
    <property type="match status" value="1"/>
</dbReference>
<dbReference type="CDD" id="cd07381">
    <property type="entry name" value="MPP_CapA"/>
    <property type="match status" value="1"/>
</dbReference>
<reference evidence="3 4" key="1">
    <citation type="journal article" date="2015" name="Nature">
        <title>rRNA introns, odd ribosomes, and small enigmatic genomes across a large radiation of phyla.</title>
        <authorList>
            <person name="Brown C.T."/>
            <person name="Hug L.A."/>
            <person name="Thomas B.C."/>
            <person name="Sharon I."/>
            <person name="Castelle C.J."/>
            <person name="Singh A."/>
            <person name="Wilkins M.J."/>
            <person name="Williams K.H."/>
            <person name="Banfield J.F."/>
        </authorList>
    </citation>
    <scope>NUCLEOTIDE SEQUENCE [LARGE SCALE GENOMIC DNA]</scope>
</reference>
<dbReference type="InterPro" id="IPR029052">
    <property type="entry name" value="Metallo-depent_PP-like"/>
</dbReference>
<sequence>MFENNRFTLKFILLTLSLISISLLIKKEEHLISQSRKNSDKAVQKTVNDRSFTKTIEEDGQAILFVGDIMLDRNVEVFINQKGVNYPFSEIKDEITGYDIAIGNLEGPIVYKPIEFARESLMFNFIPEAADALYWAGFDILTLSNNHTQNRGAQGLTETKELLIKAGVDYVGDPITCTDETVLKKDRVVFAAFNKTFPQNCSDDKVSEMIKKVRSVNPNDFFVAILHWGNEYQPLNSSTQKTLAHIVIDSGADLVIGHHPHVVQNIEIYKNKAIFYSLGNFIFDQYFSKETQEGLAVGVEIFKNRVAYRLIAIQSHNSQPFLMPDDEKIRFLDILSEKSDAVIKEGIVSGAFTLEK</sequence>
<proteinExistence type="inferred from homology"/>
<dbReference type="InterPro" id="IPR019079">
    <property type="entry name" value="Capsule_synth_CapA"/>
</dbReference>
<dbReference type="AlphaFoldDB" id="A0A0G0I1E8"/>
<evidence type="ECO:0000313" key="3">
    <source>
        <dbReference type="EMBL" id="KKQ48412.1"/>
    </source>
</evidence>
<feature type="domain" description="Capsule synthesis protein CapA" evidence="2">
    <location>
        <begin position="62"/>
        <end position="285"/>
    </location>
</feature>
<dbReference type="Proteomes" id="UP000034366">
    <property type="component" value="Unassembled WGS sequence"/>
</dbReference>
<evidence type="ECO:0000313" key="4">
    <source>
        <dbReference type="Proteomes" id="UP000034366"/>
    </source>
</evidence>
<dbReference type="InterPro" id="IPR052169">
    <property type="entry name" value="CW_Biosynth-Accessory"/>
</dbReference>
<evidence type="ECO:0000259" key="2">
    <source>
        <dbReference type="SMART" id="SM00854"/>
    </source>
</evidence>
<dbReference type="Pfam" id="PF09587">
    <property type="entry name" value="PGA_cap"/>
    <property type="match status" value="1"/>
</dbReference>
<dbReference type="EMBL" id="LBTW01000033">
    <property type="protein sequence ID" value="KKQ48412.1"/>
    <property type="molecule type" value="Genomic_DNA"/>
</dbReference>
<evidence type="ECO:0000256" key="1">
    <source>
        <dbReference type="ARBA" id="ARBA00005662"/>
    </source>
</evidence>
<comment type="caution">
    <text evidence="3">The sequence shown here is derived from an EMBL/GenBank/DDBJ whole genome shotgun (WGS) entry which is preliminary data.</text>
</comment>
<organism evidence="3 4">
    <name type="scientific">Candidatus Woesebacteria bacterium GW2011_GWD1_38_10</name>
    <dbReference type="NCBI Taxonomy" id="1618592"/>
    <lineage>
        <taxon>Bacteria</taxon>
        <taxon>Candidatus Woeseibacteriota</taxon>
    </lineage>
</organism>
<accession>A0A0G0I1E8</accession>